<reference evidence="2 3" key="1">
    <citation type="submission" date="2024-09" db="EMBL/GenBank/DDBJ databases">
        <authorList>
            <person name="Sun Q."/>
            <person name="Mori K."/>
        </authorList>
    </citation>
    <scope>NUCLEOTIDE SEQUENCE [LARGE SCALE GENOMIC DNA]</scope>
    <source>
        <strain evidence="2 3">CGMCC 1.15906</strain>
    </source>
</reference>
<keyword evidence="1" id="KW-1133">Transmembrane helix</keyword>
<organism evidence="2 3">
    <name type="scientific">Kribbella deserti</name>
    <dbReference type="NCBI Taxonomy" id="1926257"/>
    <lineage>
        <taxon>Bacteria</taxon>
        <taxon>Bacillati</taxon>
        <taxon>Actinomycetota</taxon>
        <taxon>Actinomycetes</taxon>
        <taxon>Propionibacteriales</taxon>
        <taxon>Kribbellaceae</taxon>
        <taxon>Kribbella</taxon>
    </lineage>
</organism>
<keyword evidence="1" id="KW-0472">Membrane</keyword>
<dbReference type="Proteomes" id="UP001589890">
    <property type="component" value="Unassembled WGS sequence"/>
</dbReference>
<feature type="transmembrane region" description="Helical" evidence="1">
    <location>
        <begin position="33"/>
        <end position="53"/>
    </location>
</feature>
<dbReference type="EMBL" id="JBHLTC010000018">
    <property type="protein sequence ID" value="MFC0625762.1"/>
    <property type="molecule type" value="Genomic_DNA"/>
</dbReference>
<evidence type="ECO:0000256" key="1">
    <source>
        <dbReference type="SAM" id="Phobius"/>
    </source>
</evidence>
<gene>
    <name evidence="2" type="ORF">ACFFGN_16915</name>
</gene>
<comment type="caution">
    <text evidence="2">The sequence shown here is derived from an EMBL/GenBank/DDBJ whole genome shotgun (WGS) entry which is preliminary data.</text>
</comment>
<proteinExistence type="predicted"/>
<dbReference type="RefSeq" id="WP_380048752.1">
    <property type="nucleotide sequence ID" value="NZ_JBHLTC010000018.1"/>
</dbReference>
<accession>A0ABV6QQ82</accession>
<protein>
    <submittedName>
        <fullName evidence="2">AzlD domain-containing protein</fullName>
    </submittedName>
</protein>
<sequence length="102" mass="10694">MPLVAILILAAGTYVYRLAGPVFQERVQIPERWQDLLSVAAVVLLLSLVATGAVMEGQSFAGWSRVAGVLVGAVLALRRAPFPLVVIAAVATTALLRLAGVE</sequence>
<dbReference type="InterPro" id="IPR008407">
    <property type="entry name" value="Brnchd-chn_aa_trnsp_AzlD"/>
</dbReference>
<keyword evidence="3" id="KW-1185">Reference proteome</keyword>
<feature type="transmembrane region" description="Helical" evidence="1">
    <location>
        <begin position="82"/>
        <end position="100"/>
    </location>
</feature>
<evidence type="ECO:0000313" key="2">
    <source>
        <dbReference type="EMBL" id="MFC0625762.1"/>
    </source>
</evidence>
<evidence type="ECO:0000313" key="3">
    <source>
        <dbReference type="Proteomes" id="UP001589890"/>
    </source>
</evidence>
<name>A0ABV6QQ82_9ACTN</name>
<feature type="transmembrane region" description="Helical" evidence="1">
    <location>
        <begin position="60"/>
        <end position="76"/>
    </location>
</feature>
<dbReference type="Pfam" id="PF05437">
    <property type="entry name" value="AzlD"/>
    <property type="match status" value="1"/>
</dbReference>
<keyword evidence="1" id="KW-0812">Transmembrane</keyword>